<accession>A0A6G0SUU5</accession>
<dbReference type="Proteomes" id="UP000475862">
    <property type="component" value="Unassembled WGS sequence"/>
</dbReference>
<dbReference type="EMBL" id="VYZN01001599">
    <property type="protein sequence ID" value="KAE9522133.1"/>
    <property type="molecule type" value="Genomic_DNA"/>
</dbReference>
<evidence type="ECO:0000313" key="2">
    <source>
        <dbReference type="Proteomes" id="UP000475862"/>
    </source>
</evidence>
<protein>
    <submittedName>
        <fullName evidence="1">Uncharacterized protein</fullName>
    </submittedName>
</protein>
<keyword evidence="2" id="KW-1185">Reference proteome</keyword>
<sequence length="196" mass="22046">MSDGFNKSVDLIATSYYIPQIKCDENTVETVSKYFAEANRKCQIALCTSDLSSKETEKVQVNYKNKKRSKEMLQYKLKYTELDYNDKFSDPSNFVSTLNLSHIDLAKRLIKLTTYKFILTLSYTQVDSLDSDDSACHPGTGVSGDQAVGESSTAHVVSFGVHDHGATKDVVGTDQRDEGVREREFRHPRVVRLDVA</sequence>
<dbReference type="AlphaFoldDB" id="A0A6G0SUU5"/>
<reference evidence="1 2" key="1">
    <citation type="submission" date="2019-08" db="EMBL/GenBank/DDBJ databases">
        <title>The genome of the soybean aphid Biotype 1, its phylome, world population structure and adaptation to the North American continent.</title>
        <authorList>
            <person name="Giordano R."/>
            <person name="Donthu R.K."/>
            <person name="Hernandez A.G."/>
            <person name="Wright C.L."/>
            <person name="Zimin A.V."/>
        </authorList>
    </citation>
    <scope>NUCLEOTIDE SEQUENCE [LARGE SCALE GENOMIC DNA]</scope>
    <source>
        <tissue evidence="1">Whole aphids</tissue>
    </source>
</reference>
<proteinExistence type="predicted"/>
<comment type="caution">
    <text evidence="1">The sequence shown here is derived from an EMBL/GenBank/DDBJ whole genome shotgun (WGS) entry which is preliminary data.</text>
</comment>
<evidence type="ECO:0000313" key="1">
    <source>
        <dbReference type="EMBL" id="KAE9522133.1"/>
    </source>
</evidence>
<gene>
    <name evidence="1" type="ORF">AGLY_017477</name>
</gene>
<name>A0A6G0SUU5_APHGL</name>
<organism evidence="1 2">
    <name type="scientific">Aphis glycines</name>
    <name type="common">Soybean aphid</name>
    <dbReference type="NCBI Taxonomy" id="307491"/>
    <lineage>
        <taxon>Eukaryota</taxon>
        <taxon>Metazoa</taxon>
        <taxon>Ecdysozoa</taxon>
        <taxon>Arthropoda</taxon>
        <taxon>Hexapoda</taxon>
        <taxon>Insecta</taxon>
        <taxon>Pterygota</taxon>
        <taxon>Neoptera</taxon>
        <taxon>Paraneoptera</taxon>
        <taxon>Hemiptera</taxon>
        <taxon>Sternorrhyncha</taxon>
        <taxon>Aphidomorpha</taxon>
        <taxon>Aphidoidea</taxon>
        <taxon>Aphididae</taxon>
        <taxon>Aphidini</taxon>
        <taxon>Aphis</taxon>
        <taxon>Aphis</taxon>
    </lineage>
</organism>